<dbReference type="Proteomes" id="UP000054408">
    <property type="component" value="Unassembled WGS sequence"/>
</dbReference>
<feature type="compositionally biased region" description="Low complexity" evidence="1">
    <location>
        <begin position="96"/>
        <end position="108"/>
    </location>
</feature>
<dbReference type="GeneID" id="25563934"/>
<keyword evidence="4" id="KW-1185">Reference proteome</keyword>
<protein>
    <submittedName>
        <fullName evidence="3">Uncharacterized protein</fullName>
    </submittedName>
</protein>
<accession>A0A0L0D7J2</accession>
<dbReference type="RefSeq" id="XP_013758730.1">
    <property type="nucleotide sequence ID" value="XM_013903276.1"/>
</dbReference>
<feature type="region of interest" description="Disordered" evidence="1">
    <location>
        <begin position="1"/>
        <end position="108"/>
    </location>
</feature>
<feature type="transmembrane region" description="Helical" evidence="2">
    <location>
        <begin position="217"/>
        <end position="237"/>
    </location>
</feature>
<feature type="transmembrane region" description="Helical" evidence="2">
    <location>
        <begin position="499"/>
        <end position="522"/>
    </location>
</feature>
<feature type="transmembrane region" description="Helical" evidence="2">
    <location>
        <begin position="612"/>
        <end position="633"/>
    </location>
</feature>
<gene>
    <name evidence="3" type="ORF">AMSG_04389</name>
</gene>
<dbReference type="AlphaFoldDB" id="A0A0L0D7J2"/>
<evidence type="ECO:0000256" key="2">
    <source>
        <dbReference type="SAM" id="Phobius"/>
    </source>
</evidence>
<dbReference type="PANTHER" id="PTHR38736:SF3">
    <property type="entry name" value="TRANSMEMBRANE PROTEIN"/>
    <property type="match status" value="1"/>
</dbReference>
<feature type="region of interest" description="Disordered" evidence="1">
    <location>
        <begin position="654"/>
        <end position="677"/>
    </location>
</feature>
<evidence type="ECO:0000313" key="4">
    <source>
        <dbReference type="Proteomes" id="UP000054408"/>
    </source>
</evidence>
<feature type="transmembrane region" description="Helical" evidence="2">
    <location>
        <begin position="258"/>
        <end position="280"/>
    </location>
</feature>
<dbReference type="EMBL" id="GL349450">
    <property type="protein sequence ID" value="KNC48160.1"/>
    <property type="molecule type" value="Genomic_DNA"/>
</dbReference>
<sequence length="677" mass="70882">MSSVPRSAGPDSGPTAASPGLSPGTVWTRDGQATTTATYIPPQDHIVSSLPRQQVTVHISPRRKRIISANAPAAPQAGGPESSHPHRRPRSHRRQQPQQGQPLLQPHGTVVLGLSPNSMGGGPGPSLMPSYGSGPGAAAVAAAAGSPMWAGGRGGAQVDPRTSRTSLSAVSDISAAHGGGYRNPLQLPPEPQLYTADDDIYAIPLSEAWADHVNVDLGAVFVLLASLALACLVYGLASEWYALKERGDVPSASDNTIHMVYSWFAVTTRVWVSTGSRALFPYPAVRTLLRQVMALVLTAGVMALVVLFTGGISFCARLSLRRSRARSAAVASALAATLCVAAAIAAILLFRAEFASAASSDNMCGPTVPDVSQTYCGAFSGSSESAAARRAWGPGAGFGAAALGAALVFGSMILGLWWDEPRGALAATILAAVAIATFAVAVADDWMVYEVELHELPGVTLPEFRVNQTRFRVLDVLLTEEVYKPDDRVSHLMRLLHSVFALELAAAGSGALALACCWLAYIKVLNLRTGCLGLHAVVFALCAQVMCVALGLAGLAFFAIEYPSAAEADNACTRQRSLADKAVLPGCSFIGSAVLAPDAQHGTRTLSWGAGAGYWVTLAGCVLQLASMVVLGLRRKRESERQARPLLIASLGMSGKEARRRTKSKSASGYGKPRRYV</sequence>
<feature type="transmembrane region" description="Helical" evidence="2">
    <location>
        <begin position="292"/>
        <end position="316"/>
    </location>
</feature>
<dbReference type="PANTHER" id="PTHR38736">
    <property type="entry name" value="TRANSMEMBRANE PROTEIN-RELATED"/>
    <property type="match status" value="1"/>
</dbReference>
<proteinExistence type="predicted"/>
<feature type="transmembrane region" description="Helical" evidence="2">
    <location>
        <begin position="396"/>
        <end position="417"/>
    </location>
</feature>
<feature type="compositionally biased region" description="Basic residues" evidence="1">
    <location>
        <begin position="85"/>
        <end position="95"/>
    </location>
</feature>
<reference evidence="3 4" key="1">
    <citation type="submission" date="2010-05" db="EMBL/GenBank/DDBJ databases">
        <title>The Genome Sequence of Thecamonas trahens ATCC 50062.</title>
        <authorList>
            <consortium name="The Broad Institute Genome Sequencing Platform"/>
            <person name="Russ C."/>
            <person name="Cuomo C."/>
            <person name="Shea T."/>
            <person name="Young S.K."/>
            <person name="Zeng Q."/>
            <person name="Koehrsen M."/>
            <person name="Haas B."/>
            <person name="Borodovsky M."/>
            <person name="Guigo R."/>
            <person name="Alvarado L."/>
            <person name="Berlin A."/>
            <person name="Bochicchio J."/>
            <person name="Borenstein D."/>
            <person name="Chapman S."/>
            <person name="Chen Z."/>
            <person name="Freedman E."/>
            <person name="Gellesch M."/>
            <person name="Goldberg J."/>
            <person name="Griggs A."/>
            <person name="Gujja S."/>
            <person name="Heilman E."/>
            <person name="Heiman D."/>
            <person name="Hepburn T."/>
            <person name="Howarth C."/>
            <person name="Jen D."/>
            <person name="Larson L."/>
            <person name="Mehta T."/>
            <person name="Park D."/>
            <person name="Pearson M."/>
            <person name="Roberts A."/>
            <person name="Saif S."/>
            <person name="Shenoy N."/>
            <person name="Sisk P."/>
            <person name="Stolte C."/>
            <person name="Sykes S."/>
            <person name="Thomson T."/>
            <person name="Walk T."/>
            <person name="White J."/>
            <person name="Yandava C."/>
            <person name="Burger G."/>
            <person name="Gray M.W."/>
            <person name="Holland P.W.H."/>
            <person name="King N."/>
            <person name="Lang F.B.F."/>
            <person name="Roger A.J."/>
            <person name="Ruiz-Trillo I."/>
            <person name="Lander E."/>
            <person name="Nusbaum C."/>
        </authorList>
    </citation>
    <scope>NUCLEOTIDE SEQUENCE [LARGE SCALE GENOMIC DNA]</scope>
    <source>
        <strain evidence="3 4">ATCC 50062</strain>
    </source>
</reference>
<feature type="transmembrane region" description="Helical" evidence="2">
    <location>
        <begin position="534"/>
        <end position="560"/>
    </location>
</feature>
<name>A0A0L0D7J2_THETB</name>
<keyword evidence="2" id="KW-0812">Transmembrane</keyword>
<feature type="transmembrane region" description="Helical" evidence="2">
    <location>
        <begin position="424"/>
        <end position="443"/>
    </location>
</feature>
<evidence type="ECO:0000313" key="3">
    <source>
        <dbReference type="EMBL" id="KNC48160.1"/>
    </source>
</evidence>
<evidence type="ECO:0000256" key="1">
    <source>
        <dbReference type="SAM" id="MobiDB-lite"/>
    </source>
</evidence>
<organism evidence="3 4">
    <name type="scientific">Thecamonas trahens ATCC 50062</name>
    <dbReference type="NCBI Taxonomy" id="461836"/>
    <lineage>
        <taxon>Eukaryota</taxon>
        <taxon>Apusozoa</taxon>
        <taxon>Apusomonadida</taxon>
        <taxon>Apusomonadidae</taxon>
        <taxon>Thecamonas</taxon>
    </lineage>
</organism>
<keyword evidence="2" id="KW-1133">Transmembrane helix</keyword>
<feature type="transmembrane region" description="Helical" evidence="2">
    <location>
        <begin position="328"/>
        <end position="350"/>
    </location>
</feature>
<feature type="compositionally biased region" description="Low complexity" evidence="1">
    <location>
        <begin position="69"/>
        <end position="80"/>
    </location>
</feature>
<keyword evidence="2" id="KW-0472">Membrane</keyword>